<evidence type="ECO:0000256" key="5">
    <source>
        <dbReference type="ARBA" id="ARBA00009142"/>
    </source>
</evidence>
<dbReference type="GO" id="GO:0005737">
    <property type="term" value="C:cytoplasm"/>
    <property type="evidence" value="ECO:0007669"/>
    <property type="project" value="UniProtKB-SubCell"/>
</dbReference>
<dbReference type="KEGG" id="dcr:108210683"/>
<keyword evidence="11" id="KW-0539">Nucleus</keyword>
<dbReference type="SUPFAM" id="SSF88697">
    <property type="entry name" value="PUA domain-like"/>
    <property type="match status" value="1"/>
</dbReference>
<keyword evidence="10" id="KW-0862">Zinc</keyword>
<dbReference type="CDD" id="cd15777">
    <property type="entry name" value="CRBN_C_like"/>
    <property type="match status" value="1"/>
</dbReference>
<evidence type="ECO:0000313" key="19">
    <source>
        <dbReference type="Proteomes" id="UP000077755"/>
    </source>
</evidence>
<dbReference type="GO" id="GO:0005634">
    <property type="term" value="C:nucleus"/>
    <property type="evidence" value="ECO:0007669"/>
    <property type="project" value="UniProtKB-SubCell"/>
</dbReference>
<feature type="region of interest" description="Disordered" evidence="15">
    <location>
        <begin position="198"/>
        <end position="275"/>
    </location>
</feature>
<keyword evidence="8" id="KW-0479">Metal-binding</keyword>
<feature type="domain" description="CULT" evidence="17">
    <location>
        <begin position="417"/>
        <end position="524"/>
    </location>
</feature>
<keyword evidence="7" id="KW-0963">Cytoplasm</keyword>
<dbReference type="GO" id="GO:0016567">
    <property type="term" value="P:protein ubiquitination"/>
    <property type="evidence" value="ECO:0007669"/>
    <property type="project" value="TreeGrafter"/>
</dbReference>
<dbReference type="PROSITE" id="PS51787">
    <property type="entry name" value="LON_N"/>
    <property type="match status" value="1"/>
</dbReference>
<evidence type="ECO:0000256" key="14">
    <source>
        <dbReference type="ARBA" id="ARBA00046796"/>
    </source>
</evidence>
<dbReference type="Proteomes" id="UP000077755">
    <property type="component" value="Chromosome 1"/>
</dbReference>
<dbReference type="Pfam" id="PF02190">
    <property type="entry name" value="LON_substr_bdg"/>
    <property type="match status" value="1"/>
</dbReference>
<dbReference type="GO" id="GO:0031464">
    <property type="term" value="C:Cul4A-RING E3 ubiquitin ligase complex"/>
    <property type="evidence" value="ECO:0007669"/>
    <property type="project" value="TreeGrafter"/>
</dbReference>
<evidence type="ECO:0000256" key="9">
    <source>
        <dbReference type="ARBA" id="ARBA00022786"/>
    </source>
</evidence>
<feature type="domain" description="Lon N-terminal" evidence="16">
    <location>
        <begin position="87"/>
        <end position="418"/>
    </location>
</feature>
<evidence type="ECO:0000256" key="1">
    <source>
        <dbReference type="ARBA" id="ARBA00004123"/>
    </source>
</evidence>
<evidence type="ECO:0000256" key="10">
    <source>
        <dbReference type="ARBA" id="ARBA00022833"/>
    </source>
</evidence>
<evidence type="ECO:0000256" key="3">
    <source>
        <dbReference type="ARBA" id="ARBA00004906"/>
    </source>
</evidence>
<evidence type="ECO:0000256" key="12">
    <source>
        <dbReference type="ARBA" id="ARBA00030079"/>
    </source>
</evidence>
<evidence type="ECO:0000256" key="4">
    <source>
        <dbReference type="ARBA" id="ARBA00005293"/>
    </source>
</evidence>
<comment type="similarity">
    <text evidence="4">Belongs to the CRBN family.</text>
</comment>
<organism evidence="18 19">
    <name type="scientific">Daucus carota subsp. sativus</name>
    <name type="common">Carrot</name>
    <dbReference type="NCBI Taxonomy" id="79200"/>
    <lineage>
        <taxon>Eukaryota</taxon>
        <taxon>Viridiplantae</taxon>
        <taxon>Streptophyta</taxon>
        <taxon>Embryophyta</taxon>
        <taxon>Tracheophyta</taxon>
        <taxon>Spermatophyta</taxon>
        <taxon>Magnoliopsida</taxon>
        <taxon>eudicotyledons</taxon>
        <taxon>Gunneridae</taxon>
        <taxon>Pentapetalae</taxon>
        <taxon>asterids</taxon>
        <taxon>campanulids</taxon>
        <taxon>Apiales</taxon>
        <taxon>Apiaceae</taxon>
        <taxon>Apioideae</taxon>
        <taxon>Scandiceae</taxon>
        <taxon>Daucinae</taxon>
        <taxon>Daucus</taxon>
        <taxon>Daucus sect. Daucus</taxon>
    </lineage>
</organism>
<feature type="compositionally biased region" description="Polar residues" evidence="15">
    <location>
        <begin position="213"/>
        <end position="228"/>
    </location>
</feature>
<dbReference type="PROSITE" id="PS51788">
    <property type="entry name" value="CULT"/>
    <property type="match status" value="1"/>
</dbReference>
<reference evidence="18" key="2">
    <citation type="submission" date="2022-03" db="EMBL/GenBank/DDBJ databases">
        <title>Draft title - Genomic analysis of global carrot germplasm unveils the trajectory of domestication and the origin of high carotenoid orange carrot.</title>
        <authorList>
            <person name="Iorizzo M."/>
            <person name="Ellison S."/>
            <person name="Senalik D."/>
            <person name="Macko-Podgorni A."/>
            <person name="Grzebelus D."/>
            <person name="Bostan H."/>
            <person name="Rolling W."/>
            <person name="Curaba J."/>
            <person name="Simon P."/>
        </authorList>
    </citation>
    <scope>NUCLEOTIDE SEQUENCE</scope>
    <source>
        <tissue evidence="18">Leaf</tissue>
    </source>
</reference>
<keyword evidence="19" id="KW-1185">Reference proteome</keyword>
<dbReference type="Gene3D" id="2.170.150.20">
    <property type="entry name" value="Peptide methionine sulfoxide reductase"/>
    <property type="match status" value="1"/>
</dbReference>
<evidence type="ECO:0000256" key="6">
    <source>
        <dbReference type="ARBA" id="ARBA00014394"/>
    </source>
</evidence>
<evidence type="ECO:0000256" key="2">
    <source>
        <dbReference type="ARBA" id="ARBA00004496"/>
    </source>
</evidence>
<dbReference type="InterPro" id="IPR003111">
    <property type="entry name" value="Lon_prtase_N"/>
</dbReference>
<comment type="pathway">
    <text evidence="3">Protein modification; protein ubiquitination.</text>
</comment>
<dbReference type="SMART" id="SM00464">
    <property type="entry name" value="LON"/>
    <property type="match status" value="1"/>
</dbReference>
<protein>
    <recommendedName>
        <fullName evidence="6">Protein cereblon</fullName>
    </recommendedName>
    <alternativeName>
        <fullName evidence="12">Protein ohgata</fullName>
    </alternativeName>
</protein>
<feature type="compositionally biased region" description="Basic and acidic residues" evidence="15">
    <location>
        <begin position="198"/>
        <end position="209"/>
    </location>
</feature>
<accession>A0AAF0W6E1</accession>
<evidence type="ECO:0000256" key="13">
    <source>
        <dbReference type="ARBA" id="ARBA00046075"/>
    </source>
</evidence>
<comment type="function">
    <text evidence="13">Substrate recognition component of a DCX (DDB1-CUL4-X-box) E3 protein ligase complex that mediates the ubiquitination and subsequent proteasomal degradation of target proteins. Has an essential role in mediating growth by negatively regulating insulin signaling. It also has a role in maintaining presynaptic function in the neuromuscular junction synapses of third-instar larvae.</text>
</comment>
<sequence length="527" mass="59041">MEPEGFVAEIERYRALDSEELLIEEVESLDESFEEDNTDFNRAYGEAFGSSVHAFDPTLASLHSYLGEVEDAQNRHSFLEGGAIVNIPLSYLEGEVLFPGQTLRLKVIEPKIIAAMESALNQTGTRYILGVVSVYRDSCNGEMRVATTGTTTEILQLRQLDDGSWNVLTRGQQRFRLRGRWITVEGTPCGEIQIIHEDVPSRTPRDAVERQAPWSNSHTINGLQNKQNGLHDDSDALSDDSFTSELSATERRLHESALASSRGSKQTDELATEADDSEFKLQSGHFQLSMFPNLHHSVDKKNNVNKIVTETISDFPTHEGLGRRKGSICSYHEVSKAFWPSWVYHMYDSYCLAQKVAGMWKNIVKEPSMDGLLKNPDIMSFQIASKIPVSVSTRQELLDIDGISNRLRREIELLESFDCVRCKNCQAVIAKKSDMLVMPSDGPLGAYPNSCGYVHEILTLLKVNGLSLAGHPSEKYSWFSGYAWTIAHCTNCECQMGWCFTSTNKNVNLQSFWGIRISRIADGACLK</sequence>
<dbReference type="PANTHER" id="PTHR14255:SF4">
    <property type="entry name" value="PROTEIN CEREBLON"/>
    <property type="match status" value="1"/>
</dbReference>
<dbReference type="Gene3D" id="2.30.130.40">
    <property type="entry name" value="LON domain-like"/>
    <property type="match status" value="1"/>
</dbReference>
<reference evidence="18" key="1">
    <citation type="journal article" date="2016" name="Nat. Genet.">
        <title>A high-quality carrot genome assembly provides new insights into carotenoid accumulation and asterid genome evolution.</title>
        <authorList>
            <person name="Iorizzo M."/>
            <person name="Ellison S."/>
            <person name="Senalik D."/>
            <person name="Zeng P."/>
            <person name="Satapoomin P."/>
            <person name="Huang J."/>
            <person name="Bowman M."/>
            <person name="Iovene M."/>
            <person name="Sanseverino W."/>
            <person name="Cavagnaro P."/>
            <person name="Yildiz M."/>
            <person name="Macko-Podgorni A."/>
            <person name="Moranska E."/>
            <person name="Grzebelus E."/>
            <person name="Grzebelus D."/>
            <person name="Ashrafi H."/>
            <person name="Zheng Z."/>
            <person name="Cheng S."/>
            <person name="Spooner D."/>
            <person name="Van Deynze A."/>
            <person name="Simon P."/>
        </authorList>
    </citation>
    <scope>NUCLEOTIDE SEQUENCE</scope>
    <source>
        <tissue evidence="18">Leaf</tissue>
    </source>
</reference>
<dbReference type="InterPro" id="IPR015947">
    <property type="entry name" value="PUA-like_sf"/>
</dbReference>
<keyword evidence="9" id="KW-0833">Ubl conjugation pathway</keyword>
<dbReference type="EMBL" id="CP093343">
    <property type="protein sequence ID" value="WOG84065.1"/>
    <property type="molecule type" value="Genomic_DNA"/>
</dbReference>
<evidence type="ECO:0000259" key="17">
    <source>
        <dbReference type="PROSITE" id="PS51788"/>
    </source>
</evidence>
<dbReference type="Pfam" id="PF03226">
    <property type="entry name" value="Yippee-Mis18"/>
    <property type="match status" value="1"/>
</dbReference>
<dbReference type="FunFam" id="1.20.58.1480:FF:000007">
    <property type="entry name" value="Lon protease homolog"/>
    <property type="match status" value="1"/>
</dbReference>
<dbReference type="InterPro" id="IPR004910">
    <property type="entry name" value="Yippee/Mis18/Cereblon"/>
</dbReference>
<dbReference type="FunFam" id="2.170.150.20:FF:000005">
    <property type="entry name" value="Blast:Protein cereblon homolog"/>
    <property type="match status" value="1"/>
</dbReference>
<evidence type="ECO:0000259" key="16">
    <source>
        <dbReference type="PROSITE" id="PS51787"/>
    </source>
</evidence>
<dbReference type="GO" id="GO:0046872">
    <property type="term" value="F:metal ion binding"/>
    <property type="evidence" value="ECO:0007669"/>
    <property type="project" value="UniProtKB-KW"/>
</dbReference>
<gene>
    <name evidence="18" type="ORF">DCAR_0103245</name>
</gene>
<evidence type="ECO:0000256" key="7">
    <source>
        <dbReference type="ARBA" id="ARBA00022490"/>
    </source>
</evidence>
<name>A0AAF0W6E1_DAUCS</name>
<evidence type="ECO:0000313" key="18">
    <source>
        <dbReference type="EMBL" id="WOG84065.1"/>
    </source>
</evidence>
<comment type="subcellular location">
    <subcellularLocation>
        <location evidence="2">Cytoplasm</location>
    </subcellularLocation>
    <subcellularLocation>
        <location evidence="1">Nucleus</location>
    </subcellularLocation>
</comment>
<comment type="similarity">
    <text evidence="5">Belongs to the 4-toluene sulfonate uptake permease (TSUP) (TC 2.A.102) family.</text>
</comment>
<dbReference type="AlphaFoldDB" id="A0AAF0W6E1"/>
<dbReference type="PANTHER" id="PTHR14255">
    <property type="entry name" value="CEREBLON"/>
    <property type="match status" value="1"/>
</dbReference>
<dbReference type="InterPro" id="IPR046336">
    <property type="entry name" value="Lon_prtase_N_sf"/>
</dbReference>
<evidence type="ECO:0000256" key="8">
    <source>
        <dbReference type="ARBA" id="ARBA00022723"/>
    </source>
</evidence>
<evidence type="ECO:0000256" key="15">
    <source>
        <dbReference type="SAM" id="MobiDB-lite"/>
    </source>
</evidence>
<dbReference type="InterPro" id="IPR034750">
    <property type="entry name" value="CULT"/>
</dbReference>
<evidence type="ECO:0000256" key="11">
    <source>
        <dbReference type="ARBA" id="ARBA00023242"/>
    </source>
</evidence>
<comment type="subunit">
    <text evidence="14">Likely a component of a DCX (DDB1-CUL4-X-box) protein ligase complex. May interact with pic/DDB1.</text>
</comment>
<dbReference type="Gene3D" id="1.20.58.1480">
    <property type="match status" value="1"/>
</dbReference>
<proteinExistence type="inferred from homology"/>